<proteinExistence type="predicted"/>
<dbReference type="CDD" id="cd00371">
    <property type="entry name" value="HMA"/>
    <property type="match status" value="1"/>
</dbReference>
<dbReference type="Gene3D" id="3.30.70.100">
    <property type="match status" value="1"/>
</dbReference>
<dbReference type="PROSITE" id="PS01047">
    <property type="entry name" value="HMA_1"/>
    <property type="match status" value="1"/>
</dbReference>
<dbReference type="PROSITE" id="PS50846">
    <property type="entry name" value="HMA_2"/>
    <property type="match status" value="1"/>
</dbReference>
<keyword evidence="4" id="KW-1185">Reference proteome</keyword>
<evidence type="ECO:0000313" key="4">
    <source>
        <dbReference type="Proteomes" id="UP000192940"/>
    </source>
</evidence>
<dbReference type="AlphaFoldDB" id="A0A1X7HRA5"/>
<dbReference type="InterPro" id="IPR017969">
    <property type="entry name" value="Heavy-metal-associated_CS"/>
</dbReference>
<evidence type="ECO:0000313" key="3">
    <source>
        <dbReference type="EMBL" id="SMF91523.1"/>
    </source>
</evidence>
<feature type="domain" description="HMA" evidence="2">
    <location>
        <begin position="1"/>
        <end position="69"/>
    </location>
</feature>
<evidence type="ECO:0000256" key="1">
    <source>
        <dbReference type="ARBA" id="ARBA00022723"/>
    </source>
</evidence>
<dbReference type="InterPro" id="IPR036163">
    <property type="entry name" value="HMA_dom_sf"/>
</dbReference>
<gene>
    <name evidence="3" type="ORF">SAMN05661091_5487</name>
</gene>
<reference evidence="3 4" key="1">
    <citation type="submission" date="2017-04" db="EMBL/GenBank/DDBJ databases">
        <authorList>
            <person name="Afonso C.L."/>
            <person name="Miller P.J."/>
            <person name="Scott M.A."/>
            <person name="Spackman E."/>
            <person name="Goraichik I."/>
            <person name="Dimitrov K.M."/>
            <person name="Suarez D.L."/>
            <person name="Swayne D.E."/>
        </authorList>
    </citation>
    <scope>NUCLEOTIDE SEQUENCE [LARGE SCALE GENOMIC DNA]</scope>
    <source>
        <strain evidence="3 4">N3/975</strain>
    </source>
</reference>
<dbReference type="Proteomes" id="UP000192940">
    <property type="component" value="Chromosome I"/>
</dbReference>
<dbReference type="STRING" id="1313296.SAMN05661091_5487"/>
<dbReference type="InterPro" id="IPR006121">
    <property type="entry name" value="HMA_dom"/>
</dbReference>
<dbReference type="EMBL" id="LT840184">
    <property type="protein sequence ID" value="SMF91523.1"/>
    <property type="molecule type" value="Genomic_DNA"/>
</dbReference>
<dbReference type="Pfam" id="PF00403">
    <property type="entry name" value="HMA"/>
    <property type="match status" value="1"/>
</dbReference>
<name>A0A1X7HRA5_9BACL</name>
<dbReference type="SUPFAM" id="SSF55008">
    <property type="entry name" value="HMA, heavy metal-associated domain"/>
    <property type="match status" value="1"/>
</dbReference>
<evidence type="ECO:0000259" key="2">
    <source>
        <dbReference type="PROSITE" id="PS50846"/>
    </source>
</evidence>
<keyword evidence="1" id="KW-0479">Metal-binding</keyword>
<dbReference type="GO" id="GO:0046872">
    <property type="term" value="F:metal ion binding"/>
    <property type="evidence" value="ECO:0007669"/>
    <property type="project" value="UniProtKB-KW"/>
</dbReference>
<organism evidence="3 4">
    <name type="scientific">Paenibacillus uliginis N3/975</name>
    <dbReference type="NCBI Taxonomy" id="1313296"/>
    <lineage>
        <taxon>Bacteria</taxon>
        <taxon>Bacillati</taxon>
        <taxon>Bacillota</taxon>
        <taxon>Bacilli</taxon>
        <taxon>Bacillales</taxon>
        <taxon>Paenibacillaceae</taxon>
        <taxon>Paenibacillus</taxon>
    </lineage>
</organism>
<accession>A0A1X7HRA5</accession>
<protein>
    <submittedName>
        <fullName evidence="3">Cation transport ATPase</fullName>
    </submittedName>
</protein>
<sequence>MKKAFKLDGLDCANCAAKLERAVAKIDDVSKASVNFMSSKLVLEAADDKFDSVVEQAKATIRKIEPGVVIKA</sequence>